<keyword evidence="7" id="KW-1185">Reference proteome</keyword>
<dbReference type="PIRSF" id="PIRSF000390">
    <property type="entry name" value="PLP_StrS"/>
    <property type="match status" value="1"/>
</dbReference>
<evidence type="ECO:0000256" key="2">
    <source>
        <dbReference type="ARBA" id="ARBA00037999"/>
    </source>
</evidence>
<dbReference type="InterPro" id="IPR015424">
    <property type="entry name" value="PyrdxlP-dep_Trfase"/>
</dbReference>
<sequence>MKIGINDLQRHTRNLEFNLRHAIERVLRSGRYVLGGECSSFEQEFAAYCEAAHCVALASGTDALELSLRALGIGDGMRVATVANAGSFSAVTIRAVRAVPVFVEVDPGSHLMKIEDLEALLQEDRIDAVIITHLFGFMHDMQAIRGLTERAGVPLLEDCAQAPGARRDGRRAGSVGDAAAFSFYPTKNLGALGDGGAIISNNLQLADRLRLLRQYGWDRKYSIACLGGRNSRLDEMQAAVLRAKLPHLDRWNTRRREIAARYANGIRNCRVTCPPQRGEEYVAHLFVVTCDDPDGLRRYLASHQIATDVHYPIPDHLQPAVSQNNSISLPVTERLAKRILTLPCFPELSDEEVDYIIGAINAW</sequence>
<evidence type="ECO:0000256" key="1">
    <source>
        <dbReference type="ARBA" id="ARBA00022898"/>
    </source>
</evidence>
<dbReference type="GO" id="GO:0000271">
    <property type="term" value="P:polysaccharide biosynthetic process"/>
    <property type="evidence" value="ECO:0007669"/>
    <property type="project" value="TreeGrafter"/>
</dbReference>
<feature type="modified residue" description="N6-(pyridoxal phosphate)lysine" evidence="4">
    <location>
        <position position="187"/>
    </location>
</feature>
<gene>
    <name evidence="6" type="ORF">HCN50_33050</name>
</gene>
<feature type="active site" description="Proton acceptor" evidence="3">
    <location>
        <position position="187"/>
    </location>
</feature>
<dbReference type="CDD" id="cd00616">
    <property type="entry name" value="AHBA_syn"/>
    <property type="match status" value="1"/>
</dbReference>
<dbReference type="InterPro" id="IPR015421">
    <property type="entry name" value="PyrdxlP-dep_Trfase_major"/>
</dbReference>
<evidence type="ECO:0000256" key="3">
    <source>
        <dbReference type="PIRSR" id="PIRSR000390-1"/>
    </source>
</evidence>
<protein>
    <submittedName>
        <fullName evidence="6">DegT/DnrJ/EryC1/StrS family aminotransferase</fullName>
    </submittedName>
</protein>
<dbReference type="PANTHER" id="PTHR30244">
    <property type="entry name" value="TRANSAMINASE"/>
    <property type="match status" value="1"/>
</dbReference>
<evidence type="ECO:0000256" key="4">
    <source>
        <dbReference type="PIRSR" id="PIRSR000390-2"/>
    </source>
</evidence>
<dbReference type="AlphaFoldDB" id="A0A7Y4HB40"/>
<evidence type="ECO:0000256" key="5">
    <source>
        <dbReference type="RuleBase" id="RU004508"/>
    </source>
</evidence>
<dbReference type="PANTHER" id="PTHR30244:SF36">
    <property type="entry name" value="3-OXO-GLUCOSE-6-PHOSPHATE:GLUTAMATE AMINOTRANSFERASE"/>
    <property type="match status" value="1"/>
</dbReference>
<dbReference type="EMBL" id="JAAVLW010000027">
    <property type="protein sequence ID" value="NOJ50964.1"/>
    <property type="molecule type" value="Genomic_DNA"/>
</dbReference>
<name>A0A7Y4HB40_9BRAD</name>
<dbReference type="SUPFAM" id="SSF53383">
    <property type="entry name" value="PLP-dependent transferases"/>
    <property type="match status" value="1"/>
</dbReference>
<keyword evidence="1 4" id="KW-0663">Pyridoxal phosphate</keyword>
<comment type="caution">
    <text evidence="6">The sequence shown here is derived from an EMBL/GenBank/DDBJ whole genome shotgun (WGS) entry which is preliminary data.</text>
</comment>
<keyword evidence="6" id="KW-0032">Aminotransferase</keyword>
<organism evidence="6 7">
    <name type="scientific">Bradyrhizobium archetypum</name>
    <dbReference type="NCBI Taxonomy" id="2721160"/>
    <lineage>
        <taxon>Bacteria</taxon>
        <taxon>Pseudomonadati</taxon>
        <taxon>Pseudomonadota</taxon>
        <taxon>Alphaproteobacteria</taxon>
        <taxon>Hyphomicrobiales</taxon>
        <taxon>Nitrobacteraceae</taxon>
        <taxon>Bradyrhizobium</taxon>
    </lineage>
</organism>
<comment type="similarity">
    <text evidence="2 5">Belongs to the DegT/DnrJ/EryC1 family.</text>
</comment>
<dbReference type="InterPro" id="IPR015422">
    <property type="entry name" value="PyrdxlP-dep_Trfase_small"/>
</dbReference>
<dbReference type="Proteomes" id="UP000528734">
    <property type="component" value="Unassembled WGS sequence"/>
</dbReference>
<reference evidence="6 7" key="1">
    <citation type="submission" date="2020-03" db="EMBL/GenBank/DDBJ databases">
        <title>Bradyrhizobium diversity isolated from nodules of Muelleranthus trifoliolatus.</title>
        <authorList>
            <person name="Klepa M."/>
            <person name="Helene L."/>
            <person name="Hungria M."/>
        </authorList>
    </citation>
    <scope>NUCLEOTIDE SEQUENCE [LARGE SCALE GENOMIC DNA]</scope>
    <source>
        <strain evidence="6 7">WSM 1744</strain>
    </source>
</reference>
<dbReference type="GO" id="GO:0008483">
    <property type="term" value="F:transaminase activity"/>
    <property type="evidence" value="ECO:0007669"/>
    <property type="project" value="UniProtKB-KW"/>
</dbReference>
<dbReference type="Gene3D" id="3.90.1150.10">
    <property type="entry name" value="Aspartate Aminotransferase, domain 1"/>
    <property type="match status" value="1"/>
</dbReference>
<proteinExistence type="inferred from homology"/>
<keyword evidence="6" id="KW-0808">Transferase</keyword>
<dbReference type="Gene3D" id="3.40.640.10">
    <property type="entry name" value="Type I PLP-dependent aspartate aminotransferase-like (Major domain)"/>
    <property type="match status" value="1"/>
</dbReference>
<dbReference type="InterPro" id="IPR000653">
    <property type="entry name" value="DegT/StrS_aminotransferase"/>
</dbReference>
<dbReference type="GO" id="GO:0030170">
    <property type="term" value="F:pyridoxal phosphate binding"/>
    <property type="evidence" value="ECO:0007669"/>
    <property type="project" value="TreeGrafter"/>
</dbReference>
<accession>A0A7Y4HB40</accession>
<dbReference type="RefSeq" id="WP_171714008.1">
    <property type="nucleotide sequence ID" value="NZ_JAAVLW010000027.1"/>
</dbReference>
<evidence type="ECO:0000313" key="6">
    <source>
        <dbReference type="EMBL" id="NOJ50964.1"/>
    </source>
</evidence>
<evidence type="ECO:0000313" key="7">
    <source>
        <dbReference type="Proteomes" id="UP000528734"/>
    </source>
</evidence>
<dbReference type="Pfam" id="PF01041">
    <property type="entry name" value="DegT_DnrJ_EryC1"/>
    <property type="match status" value="1"/>
</dbReference>